<dbReference type="EC" id="4.2.1.77" evidence="3"/>
<dbReference type="AlphaFoldDB" id="A0A366RQW7"/>
<dbReference type="Pfam" id="PF05544">
    <property type="entry name" value="Pro_racemase"/>
    <property type="match status" value="1"/>
</dbReference>
<dbReference type="SFLD" id="SFLDS00028">
    <property type="entry name" value="Proline_Racemase"/>
    <property type="match status" value="1"/>
</dbReference>
<protein>
    <recommendedName>
        <fullName evidence="3">trans-L-3-hydroxyproline dehydratase</fullName>
        <ecNumber evidence="3">4.2.1.77</ecNumber>
    </recommendedName>
</protein>
<dbReference type="Gene3D" id="3.10.310.10">
    <property type="entry name" value="Diaminopimelate Epimerase, Chain A, domain 1"/>
    <property type="match status" value="2"/>
</dbReference>
<proteinExistence type="inferred from homology"/>
<dbReference type="Proteomes" id="UP000253153">
    <property type="component" value="Unassembled WGS sequence"/>
</dbReference>
<evidence type="ECO:0000256" key="3">
    <source>
        <dbReference type="ARBA" id="ARBA00013105"/>
    </source>
</evidence>
<evidence type="ECO:0000256" key="1">
    <source>
        <dbReference type="ARBA" id="ARBA00001148"/>
    </source>
</evidence>
<dbReference type="PANTHER" id="PTHR33442">
    <property type="entry name" value="TRANS-3-HYDROXY-L-PROLINE DEHYDRATASE"/>
    <property type="match status" value="1"/>
</dbReference>
<evidence type="ECO:0000313" key="4">
    <source>
        <dbReference type="EMBL" id="RBR19192.1"/>
    </source>
</evidence>
<comment type="catalytic activity">
    <reaction evidence="1">
        <text>trans-3-hydroxy-L-proline = 1-pyrroline-2-carboxylate + H2O</text>
        <dbReference type="Rhea" id="RHEA:10320"/>
        <dbReference type="ChEBI" id="CHEBI:15377"/>
        <dbReference type="ChEBI" id="CHEBI:39785"/>
        <dbReference type="ChEBI" id="CHEBI:57938"/>
        <dbReference type="EC" id="4.2.1.77"/>
    </reaction>
</comment>
<comment type="similarity">
    <text evidence="2">Belongs to the proline racemase family.</text>
</comment>
<dbReference type="PANTHER" id="PTHR33442:SF1">
    <property type="entry name" value="TRANS-3-HYDROXY-L-PROLINE DEHYDRATASE"/>
    <property type="match status" value="1"/>
</dbReference>
<gene>
    <name evidence="4" type="ORF">FIESC28_05657</name>
</gene>
<sequence>MSFWIDTEDWHTAGEPFRIVDTLPEDHLPIAPTVKDRRLSIINTPYHPLDQLRQSLCHEPRGHADMYGGFITPPDDAGANFGVLFWHKDGFSTACGHGTIALGYWAVEHKLVDVPLDGEVDVVIDVPSGRVTAKIAIKDGEPTHGDFINVKSYQIAKDLNVTIPSKDMDIKVDLAFGGAVYAHVDAAQLSLTVEPSKYIEFINLGREIKTCLGTRAHYDTYDLYGVIFYNEGRDEQDGNVRQRNVVIFADGQIDRSPCGSGTSSRVAALMAQGRLDHGKGKLIHRSIIDTVFEADVVREEQSPVEFPACIPRVRGTANLVGRMSFFIDPSEDVFPGFLLR</sequence>
<dbReference type="OrthoDB" id="6409228at2759"/>
<dbReference type="GO" id="GO:0050346">
    <property type="term" value="F:trans-L-3-hydroxyproline dehydratase activity"/>
    <property type="evidence" value="ECO:0007669"/>
    <property type="project" value="UniProtKB-EC"/>
</dbReference>
<dbReference type="EMBL" id="QKXC01000116">
    <property type="protein sequence ID" value="RBR19192.1"/>
    <property type="molecule type" value="Genomic_DNA"/>
</dbReference>
<dbReference type="GeneID" id="41995098"/>
<dbReference type="InterPro" id="IPR008794">
    <property type="entry name" value="Pro_racemase_fam"/>
</dbReference>
<evidence type="ECO:0000313" key="5">
    <source>
        <dbReference type="Proteomes" id="UP000253153"/>
    </source>
</evidence>
<comment type="caution">
    <text evidence="4">The sequence shown here is derived from an EMBL/GenBank/DDBJ whole genome shotgun (WGS) entry which is preliminary data.</text>
</comment>
<keyword evidence="5" id="KW-1185">Reference proteome</keyword>
<name>A0A366RQW7_9HYPO</name>
<dbReference type="PIRSF" id="PIRSF029792">
    <property type="entry name" value="Pro_racemase"/>
    <property type="match status" value="1"/>
</dbReference>
<reference evidence="4 5" key="1">
    <citation type="submission" date="2018-06" db="EMBL/GenBank/DDBJ databases">
        <title>Fusarium incarnatum-equiseti species complex species 28.</title>
        <authorList>
            <person name="Gardiner D.M."/>
        </authorList>
    </citation>
    <scope>NUCLEOTIDE SEQUENCE [LARGE SCALE GENOMIC DNA]</scope>
    <source>
        <strain evidence="4 5">FIESC_28</strain>
    </source>
</reference>
<accession>A0A366RQW7</accession>
<evidence type="ECO:0000256" key="2">
    <source>
        <dbReference type="ARBA" id="ARBA00007529"/>
    </source>
</evidence>
<dbReference type="SUPFAM" id="SSF54506">
    <property type="entry name" value="Diaminopimelate epimerase-like"/>
    <property type="match status" value="1"/>
</dbReference>
<organism evidence="4 5">
    <name type="scientific">Fusarium coffeatum</name>
    <dbReference type="NCBI Taxonomy" id="231269"/>
    <lineage>
        <taxon>Eukaryota</taxon>
        <taxon>Fungi</taxon>
        <taxon>Dikarya</taxon>
        <taxon>Ascomycota</taxon>
        <taxon>Pezizomycotina</taxon>
        <taxon>Sordariomycetes</taxon>
        <taxon>Hypocreomycetidae</taxon>
        <taxon>Hypocreales</taxon>
        <taxon>Nectriaceae</taxon>
        <taxon>Fusarium</taxon>
        <taxon>Fusarium incarnatum-equiseti species complex</taxon>
    </lineage>
</organism>
<dbReference type="RefSeq" id="XP_031016117.1">
    <property type="nucleotide sequence ID" value="XM_031159802.1"/>
</dbReference>